<organism evidence="2 3">
    <name type="scientific">Pyrus ussuriensis x Pyrus communis</name>
    <dbReference type="NCBI Taxonomy" id="2448454"/>
    <lineage>
        <taxon>Eukaryota</taxon>
        <taxon>Viridiplantae</taxon>
        <taxon>Streptophyta</taxon>
        <taxon>Embryophyta</taxon>
        <taxon>Tracheophyta</taxon>
        <taxon>Spermatophyta</taxon>
        <taxon>Magnoliopsida</taxon>
        <taxon>eudicotyledons</taxon>
        <taxon>Gunneridae</taxon>
        <taxon>Pentapetalae</taxon>
        <taxon>rosids</taxon>
        <taxon>fabids</taxon>
        <taxon>Rosales</taxon>
        <taxon>Rosaceae</taxon>
        <taxon>Amygdaloideae</taxon>
        <taxon>Maleae</taxon>
        <taxon>Pyrus</taxon>
    </lineage>
</organism>
<feature type="region of interest" description="Disordered" evidence="1">
    <location>
        <begin position="1"/>
        <end position="32"/>
    </location>
</feature>
<reference evidence="2 3" key="3">
    <citation type="submission" date="2019-11" db="EMBL/GenBank/DDBJ databases">
        <title>A de novo genome assembly of a pear dwarfing rootstock.</title>
        <authorList>
            <person name="Wang F."/>
            <person name="Wang J."/>
            <person name="Li S."/>
            <person name="Zhang Y."/>
            <person name="Fang M."/>
            <person name="Ma L."/>
            <person name="Zhao Y."/>
            <person name="Jiang S."/>
        </authorList>
    </citation>
    <scope>NUCLEOTIDE SEQUENCE [LARGE SCALE GENOMIC DNA]</scope>
    <source>
        <strain evidence="2">S2</strain>
        <tissue evidence="2">Leaf</tissue>
    </source>
</reference>
<sequence>MRKGGEGCRGEKGECGLQRKERKETREGLGGSHMRCSICLSRDLVPPYGVEHGSKVADGQGSPRSLRQPTVLCKTHYAERDMKAKGKLKKM</sequence>
<keyword evidence="3" id="KW-1185">Reference proteome</keyword>
<protein>
    <submittedName>
        <fullName evidence="2">Heat shock 22 kDa protein</fullName>
    </submittedName>
</protein>
<evidence type="ECO:0000313" key="2">
    <source>
        <dbReference type="EMBL" id="KAB2612876.1"/>
    </source>
</evidence>
<dbReference type="AlphaFoldDB" id="A0A5N5GBR5"/>
<reference evidence="2 3" key="1">
    <citation type="submission" date="2019-09" db="EMBL/GenBank/DDBJ databases">
        <authorList>
            <person name="Ou C."/>
        </authorList>
    </citation>
    <scope>NUCLEOTIDE SEQUENCE [LARGE SCALE GENOMIC DNA]</scope>
    <source>
        <strain evidence="2">S2</strain>
        <tissue evidence="2">Leaf</tissue>
    </source>
</reference>
<proteinExistence type="predicted"/>
<accession>A0A5N5GBR5</accession>
<dbReference type="EMBL" id="SMOL01000458">
    <property type="protein sequence ID" value="KAB2612876.1"/>
    <property type="molecule type" value="Genomic_DNA"/>
</dbReference>
<dbReference type="Proteomes" id="UP000327157">
    <property type="component" value="Chromosome 9"/>
</dbReference>
<feature type="compositionally biased region" description="Basic and acidic residues" evidence="1">
    <location>
        <begin position="1"/>
        <end position="27"/>
    </location>
</feature>
<comment type="caution">
    <text evidence="2">The sequence shown here is derived from an EMBL/GenBank/DDBJ whole genome shotgun (WGS) entry which is preliminary data.</text>
</comment>
<reference evidence="3" key="2">
    <citation type="submission" date="2019-10" db="EMBL/GenBank/DDBJ databases">
        <title>A de novo genome assembly of a pear dwarfing rootstock.</title>
        <authorList>
            <person name="Wang F."/>
            <person name="Wang J."/>
            <person name="Li S."/>
            <person name="Zhang Y."/>
            <person name="Fang M."/>
            <person name="Ma L."/>
            <person name="Zhao Y."/>
            <person name="Jiang S."/>
        </authorList>
    </citation>
    <scope>NUCLEOTIDE SEQUENCE [LARGE SCALE GENOMIC DNA]</scope>
</reference>
<keyword evidence="2" id="KW-0346">Stress response</keyword>
<gene>
    <name evidence="2" type="ORF">D8674_035192</name>
</gene>
<evidence type="ECO:0000256" key="1">
    <source>
        <dbReference type="SAM" id="MobiDB-lite"/>
    </source>
</evidence>
<name>A0A5N5GBR5_9ROSA</name>
<evidence type="ECO:0000313" key="3">
    <source>
        <dbReference type="Proteomes" id="UP000327157"/>
    </source>
</evidence>